<evidence type="ECO:0000313" key="2">
    <source>
        <dbReference type="EMBL" id="KAJ7694576.1"/>
    </source>
</evidence>
<dbReference type="InterPro" id="IPR011333">
    <property type="entry name" value="SKP1/BTB/POZ_sf"/>
</dbReference>
<dbReference type="InterPro" id="IPR000210">
    <property type="entry name" value="BTB/POZ_dom"/>
</dbReference>
<dbReference type="AlphaFoldDB" id="A0AAD7DLK8"/>
<proteinExistence type="predicted"/>
<evidence type="ECO:0000259" key="1">
    <source>
        <dbReference type="PROSITE" id="PS50097"/>
    </source>
</evidence>
<evidence type="ECO:0000313" key="3">
    <source>
        <dbReference type="Proteomes" id="UP001221757"/>
    </source>
</evidence>
<feature type="domain" description="BTB" evidence="1">
    <location>
        <begin position="2"/>
        <end position="75"/>
    </location>
</feature>
<dbReference type="Proteomes" id="UP001221757">
    <property type="component" value="Unassembled WGS sequence"/>
</dbReference>
<accession>A0AAD7DLK8</accession>
<dbReference type="Gene3D" id="3.30.710.10">
    <property type="entry name" value="Potassium Channel Kv1.1, Chain A"/>
    <property type="match status" value="1"/>
</dbReference>
<name>A0AAD7DLK8_MYCRO</name>
<reference evidence="2" key="1">
    <citation type="submission" date="2023-03" db="EMBL/GenBank/DDBJ databases">
        <title>Massive genome expansion in bonnet fungi (Mycena s.s.) driven by repeated elements and novel gene families across ecological guilds.</title>
        <authorList>
            <consortium name="Lawrence Berkeley National Laboratory"/>
            <person name="Harder C.B."/>
            <person name="Miyauchi S."/>
            <person name="Viragh M."/>
            <person name="Kuo A."/>
            <person name="Thoen E."/>
            <person name="Andreopoulos B."/>
            <person name="Lu D."/>
            <person name="Skrede I."/>
            <person name="Drula E."/>
            <person name="Henrissat B."/>
            <person name="Morin E."/>
            <person name="Kohler A."/>
            <person name="Barry K."/>
            <person name="LaButti K."/>
            <person name="Morin E."/>
            <person name="Salamov A."/>
            <person name="Lipzen A."/>
            <person name="Mereny Z."/>
            <person name="Hegedus B."/>
            <person name="Baldrian P."/>
            <person name="Stursova M."/>
            <person name="Weitz H."/>
            <person name="Taylor A."/>
            <person name="Grigoriev I.V."/>
            <person name="Nagy L.G."/>
            <person name="Martin F."/>
            <person name="Kauserud H."/>
        </authorList>
    </citation>
    <scope>NUCLEOTIDE SEQUENCE</scope>
    <source>
        <strain evidence="2">CBHHK067</strain>
    </source>
</reference>
<keyword evidence="3" id="KW-1185">Reference proteome</keyword>
<comment type="caution">
    <text evidence="2">The sequence shown here is derived from an EMBL/GenBank/DDBJ whole genome shotgun (WGS) entry which is preliminary data.</text>
</comment>
<dbReference type="PROSITE" id="PS50097">
    <property type="entry name" value="BTB"/>
    <property type="match status" value="1"/>
</dbReference>
<dbReference type="EMBL" id="JARKIE010000041">
    <property type="protein sequence ID" value="KAJ7694576.1"/>
    <property type="molecule type" value="Genomic_DNA"/>
</dbReference>
<protein>
    <recommendedName>
        <fullName evidence="1">BTB domain-containing protein</fullName>
    </recommendedName>
</protein>
<organism evidence="2 3">
    <name type="scientific">Mycena rosella</name>
    <name type="common">Pink bonnet</name>
    <name type="synonym">Agaricus rosellus</name>
    <dbReference type="NCBI Taxonomy" id="1033263"/>
    <lineage>
        <taxon>Eukaryota</taxon>
        <taxon>Fungi</taxon>
        <taxon>Dikarya</taxon>
        <taxon>Basidiomycota</taxon>
        <taxon>Agaricomycotina</taxon>
        <taxon>Agaricomycetes</taxon>
        <taxon>Agaricomycetidae</taxon>
        <taxon>Agaricales</taxon>
        <taxon>Marasmiineae</taxon>
        <taxon>Mycenaceae</taxon>
        <taxon>Mycena</taxon>
    </lineage>
</organism>
<gene>
    <name evidence="2" type="ORF">B0H17DRAFT_1199101</name>
</gene>
<sequence length="233" mass="26044">MTVVILKAGTRLFRVFTSILKNKSPVFADMFAMSQPDSADVESIDGVPVVLMHDDPTELEFFLKAIFDSNYFMPPPALSDINVIVAVLRLATKYEDYRSGSEQTFPTDPSIYVTLKMIQVAVEVGALWLLPNAYHDLHRETLQTVLATGTLWDQLGDAEKDNCLRVFSHEARIRSAIELLVFLAGSWSPDNVTTLCNTPAFCNLARLMSLEEYDWSTSHDALDLFTPNGCTNL</sequence>